<keyword evidence="1" id="KW-0812">Transmembrane</keyword>
<sequence length="122" mass="13755">MLDGLINLFINLFTGNPSVVIVISTLVRASVFLLLLPITFYLIAIIINRPLAKTWHLVVVHLLIYIAIPVAIYVLKESKSSLYQVVLDLHTKPNLLISIYLPFILSSAIAIIFARRYKLVII</sequence>
<evidence type="ECO:0000313" key="2">
    <source>
        <dbReference type="EMBL" id="RFZ85371.1"/>
    </source>
</evidence>
<reference evidence="2 3" key="1">
    <citation type="submission" date="2018-08" db="EMBL/GenBank/DDBJ databases">
        <title>Mucilaginibacter terrae sp. nov., isolated from manganese diggings.</title>
        <authorList>
            <person name="Huang Y."/>
            <person name="Zhou Z."/>
        </authorList>
    </citation>
    <scope>NUCLEOTIDE SEQUENCE [LARGE SCALE GENOMIC DNA]</scope>
    <source>
        <strain evidence="2 3">ZH6</strain>
    </source>
</reference>
<dbReference type="AlphaFoldDB" id="A0A3E2NWS1"/>
<dbReference type="EMBL" id="QWDE01000001">
    <property type="protein sequence ID" value="RFZ85371.1"/>
    <property type="molecule type" value="Genomic_DNA"/>
</dbReference>
<organism evidence="2 3">
    <name type="scientific">Mucilaginibacter terrenus</name>
    <dbReference type="NCBI Taxonomy" id="2482727"/>
    <lineage>
        <taxon>Bacteria</taxon>
        <taxon>Pseudomonadati</taxon>
        <taxon>Bacteroidota</taxon>
        <taxon>Sphingobacteriia</taxon>
        <taxon>Sphingobacteriales</taxon>
        <taxon>Sphingobacteriaceae</taxon>
        <taxon>Mucilaginibacter</taxon>
    </lineage>
</organism>
<evidence type="ECO:0000313" key="3">
    <source>
        <dbReference type="Proteomes" id="UP000260823"/>
    </source>
</evidence>
<name>A0A3E2NWS1_9SPHI</name>
<protein>
    <submittedName>
        <fullName evidence="2">Uncharacterized protein</fullName>
    </submittedName>
</protein>
<keyword evidence="3" id="KW-1185">Reference proteome</keyword>
<keyword evidence="1" id="KW-0472">Membrane</keyword>
<dbReference type="Proteomes" id="UP000260823">
    <property type="component" value="Unassembled WGS sequence"/>
</dbReference>
<feature type="transmembrane region" description="Helical" evidence="1">
    <location>
        <begin position="95"/>
        <end position="114"/>
    </location>
</feature>
<accession>A0A3E2NWS1</accession>
<evidence type="ECO:0000256" key="1">
    <source>
        <dbReference type="SAM" id="Phobius"/>
    </source>
</evidence>
<feature type="transmembrane region" description="Helical" evidence="1">
    <location>
        <begin position="20"/>
        <end position="43"/>
    </location>
</feature>
<feature type="transmembrane region" description="Helical" evidence="1">
    <location>
        <begin position="55"/>
        <end position="75"/>
    </location>
</feature>
<keyword evidence="1" id="KW-1133">Transmembrane helix</keyword>
<gene>
    <name evidence="2" type="ORF">DYU05_07170</name>
</gene>
<comment type="caution">
    <text evidence="2">The sequence shown here is derived from an EMBL/GenBank/DDBJ whole genome shotgun (WGS) entry which is preliminary data.</text>
</comment>
<proteinExistence type="predicted"/>